<sequence>MRSLIMARVESDLPADTSVPQSIARDCFVTALEAAMFEFCTVKSPQPNESWGSLYFIRKDRPFVALVSFGAEEMQDMWWEEHYADESSADSDEAVAGHEELHLSISYFEDLVELHYREELTASWPEDPQAIPWVHATPVTNLI</sequence>
<organism evidence="1 2">
    <name type="scientific">Murine adenovirus 3</name>
    <dbReference type="NCBI Taxonomy" id="573199"/>
    <lineage>
        <taxon>Viruses</taxon>
        <taxon>Varidnaviria</taxon>
        <taxon>Bamfordvirae</taxon>
        <taxon>Preplasmiviricota</taxon>
        <taxon>Polisuviricotina</taxon>
        <taxon>Pharingeaviricetes</taxon>
        <taxon>Rowavirales</taxon>
        <taxon>Adenoviridae</taxon>
        <taxon>Mastadenovirus</taxon>
        <taxon>Mastadenovirus cordis</taxon>
        <taxon>Murine mastadenovirus C</taxon>
    </lineage>
</organism>
<name>C3SAV8_9ADEN</name>
<evidence type="ECO:0000313" key="1">
    <source>
        <dbReference type="EMBL" id="ACJ14528.1"/>
    </source>
</evidence>
<reference evidence="1 2" key="1">
    <citation type="journal article" date="2009" name="J. Virol.">
        <title>A novel cardiotropic murine adenovirus representing a distinct species of mastadenoviruses.</title>
        <authorList>
            <person name="Klempa B."/>
            <person name="Kruger D.H."/>
            <person name="Auste B."/>
            <person name="Stanko M."/>
            <person name="Krawczyk A."/>
            <person name="Nickel K.F."/>
            <person name="Uberla K."/>
            <person name="Stang A."/>
        </authorList>
    </citation>
    <scope>NUCLEOTIDE SEQUENCE [LARGE SCALE GENOMIC DNA]</scope>
</reference>
<accession>C3SAV8</accession>
<dbReference type="Proteomes" id="UP000141842">
    <property type="component" value="Segment"/>
</dbReference>
<dbReference type="EMBL" id="EU835513">
    <property type="protein sequence ID" value="ACJ14528.1"/>
    <property type="molecule type" value="Genomic_DNA"/>
</dbReference>
<keyword evidence="2" id="KW-1185">Reference proteome</keyword>
<proteinExistence type="predicted"/>
<evidence type="ECO:0000313" key="2">
    <source>
        <dbReference type="Proteomes" id="UP000141842"/>
    </source>
</evidence>
<protein>
    <submittedName>
        <fullName evidence="1">E4 ORFC</fullName>
    </submittedName>
</protein>
<dbReference type="RefSeq" id="YP_002822227.1">
    <property type="nucleotide sequence ID" value="NC_012584.1"/>
</dbReference>
<dbReference type="GeneID" id="7778930"/>
<dbReference type="KEGG" id="vg:7778930"/>